<dbReference type="AlphaFoldDB" id="A0A834TXG1"/>
<comment type="caution">
    <text evidence="2">The sequence shown here is derived from an EMBL/GenBank/DDBJ whole genome shotgun (WGS) entry which is preliminary data.</text>
</comment>
<dbReference type="Proteomes" id="UP000634136">
    <property type="component" value="Unassembled WGS sequence"/>
</dbReference>
<protein>
    <submittedName>
        <fullName evidence="2">Uncharacterized protein</fullName>
    </submittedName>
</protein>
<dbReference type="OrthoDB" id="1927611at2759"/>
<name>A0A834TXG1_9FABA</name>
<dbReference type="EMBL" id="JAAIUW010000005">
    <property type="protein sequence ID" value="KAF7829967.1"/>
    <property type="molecule type" value="Genomic_DNA"/>
</dbReference>
<keyword evidence="3" id="KW-1185">Reference proteome</keyword>
<reference evidence="2" key="1">
    <citation type="submission" date="2020-09" db="EMBL/GenBank/DDBJ databases">
        <title>Genome-Enabled Discovery of Anthraquinone Biosynthesis in Senna tora.</title>
        <authorList>
            <person name="Kang S.-H."/>
            <person name="Pandey R.P."/>
            <person name="Lee C.-M."/>
            <person name="Sim J.-S."/>
            <person name="Jeong J.-T."/>
            <person name="Choi B.-S."/>
            <person name="Jung M."/>
            <person name="Ginzburg D."/>
            <person name="Zhao K."/>
            <person name="Won S.Y."/>
            <person name="Oh T.-J."/>
            <person name="Yu Y."/>
            <person name="Kim N.-H."/>
            <person name="Lee O.R."/>
            <person name="Lee T.-H."/>
            <person name="Bashyal P."/>
            <person name="Kim T.-S."/>
            <person name="Lee W.-H."/>
            <person name="Kawkins C."/>
            <person name="Kim C.-K."/>
            <person name="Kim J.S."/>
            <person name="Ahn B.O."/>
            <person name="Rhee S.Y."/>
            <person name="Sohng J.K."/>
        </authorList>
    </citation>
    <scope>NUCLEOTIDE SEQUENCE</scope>
    <source>
        <tissue evidence="2">Leaf</tissue>
    </source>
</reference>
<sequence length="221" mass="24154">MAITILFPQKFTCIATHTSSKLGKCGTSKLDPKITSKLNYDAFSQNHFSAGFTVQNQISGIANGSRRNMNIAVRAGVPPEAPFPSDPSGNWKVWILGTIVTILVSFISKGKWGPLLELKERVEDTIEEAEKVSDIVEDVAEKVTEVADEVGKHLPEGKLQDAVEFVEQLAQQIDKNAETAGDVLQKVQDLGDDVESFLESTTHQQNTQLTAAQEAKDQNTN</sequence>
<evidence type="ECO:0000256" key="1">
    <source>
        <dbReference type="SAM" id="MobiDB-lite"/>
    </source>
</evidence>
<evidence type="ECO:0000313" key="3">
    <source>
        <dbReference type="Proteomes" id="UP000634136"/>
    </source>
</evidence>
<evidence type="ECO:0000313" key="2">
    <source>
        <dbReference type="EMBL" id="KAF7829967.1"/>
    </source>
</evidence>
<accession>A0A834TXG1</accession>
<proteinExistence type="predicted"/>
<organism evidence="2 3">
    <name type="scientific">Senna tora</name>
    <dbReference type="NCBI Taxonomy" id="362788"/>
    <lineage>
        <taxon>Eukaryota</taxon>
        <taxon>Viridiplantae</taxon>
        <taxon>Streptophyta</taxon>
        <taxon>Embryophyta</taxon>
        <taxon>Tracheophyta</taxon>
        <taxon>Spermatophyta</taxon>
        <taxon>Magnoliopsida</taxon>
        <taxon>eudicotyledons</taxon>
        <taxon>Gunneridae</taxon>
        <taxon>Pentapetalae</taxon>
        <taxon>rosids</taxon>
        <taxon>fabids</taxon>
        <taxon>Fabales</taxon>
        <taxon>Fabaceae</taxon>
        <taxon>Caesalpinioideae</taxon>
        <taxon>Cassia clade</taxon>
        <taxon>Senna</taxon>
    </lineage>
</organism>
<feature type="compositionally biased region" description="Polar residues" evidence="1">
    <location>
        <begin position="201"/>
        <end position="211"/>
    </location>
</feature>
<dbReference type="PANTHER" id="PTHR33735">
    <property type="entry name" value="EXPRESSED PROTEIN"/>
    <property type="match status" value="1"/>
</dbReference>
<feature type="region of interest" description="Disordered" evidence="1">
    <location>
        <begin position="201"/>
        <end position="221"/>
    </location>
</feature>
<dbReference type="PANTHER" id="PTHR33735:SF14">
    <property type="entry name" value="PHAGE CAPSID SCAFFOLDING PROTEIN (GPO) SERINE PEPTIDASE"/>
    <property type="match status" value="1"/>
</dbReference>
<gene>
    <name evidence="2" type="ORF">G2W53_012300</name>
</gene>